<comment type="caution">
    <text evidence="1">The sequence shown here is derived from an EMBL/GenBank/DDBJ whole genome shotgun (WGS) entry which is preliminary data.</text>
</comment>
<dbReference type="PANTHER" id="PTHR33148">
    <property type="entry name" value="PLASTID MOVEMENT IMPAIRED PROTEIN-RELATED"/>
    <property type="match status" value="1"/>
</dbReference>
<gene>
    <name evidence="1" type="ORF">ILEXP_LOCUS26114</name>
</gene>
<dbReference type="AlphaFoldDB" id="A0ABC8SK37"/>
<dbReference type="PANTHER" id="PTHR33148:SF3">
    <property type="entry name" value="DUF4228 DOMAIN PROTEIN"/>
    <property type="match status" value="1"/>
</dbReference>
<name>A0ABC8SK37_9AQUA</name>
<sequence>MGNSLGGRKTAKVMKITGETIKLKTPVNAGEVVKDYPGHVLLESDAVKHFGIRAKPLEVHQELKPKRLYFLVELPKFMEEKGARRVRSGINMTAKDRLESLMLGSRSVSDLSIMRPRSSVVEEKRERLENGAVRMKMRLPKKEVERLVKESRDEDEAAQKIVDLCMENNNVGGGGGPNKVHGGALLHQQESWNGGHGRAKGALKARVKRRVGFLPITEQKIQVAVAS</sequence>
<proteinExistence type="predicted"/>
<dbReference type="Proteomes" id="UP001642360">
    <property type="component" value="Unassembled WGS sequence"/>
</dbReference>
<protein>
    <recommendedName>
        <fullName evidence="3">Plastid movement impaired 2</fullName>
    </recommendedName>
</protein>
<organism evidence="1 2">
    <name type="scientific">Ilex paraguariensis</name>
    <name type="common">yerba mate</name>
    <dbReference type="NCBI Taxonomy" id="185542"/>
    <lineage>
        <taxon>Eukaryota</taxon>
        <taxon>Viridiplantae</taxon>
        <taxon>Streptophyta</taxon>
        <taxon>Embryophyta</taxon>
        <taxon>Tracheophyta</taxon>
        <taxon>Spermatophyta</taxon>
        <taxon>Magnoliopsida</taxon>
        <taxon>eudicotyledons</taxon>
        <taxon>Gunneridae</taxon>
        <taxon>Pentapetalae</taxon>
        <taxon>asterids</taxon>
        <taxon>campanulids</taxon>
        <taxon>Aquifoliales</taxon>
        <taxon>Aquifoliaceae</taxon>
        <taxon>Ilex</taxon>
    </lineage>
</organism>
<keyword evidence="2" id="KW-1185">Reference proteome</keyword>
<dbReference type="Pfam" id="PF14009">
    <property type="entry name" value="PADRE"/>
    <property type="match status" value="1"/>
</dbReference>
<dbReference type="InterPro" id="IPR025322">
    <property type="entry name" value="PADRE_dom"/>
</dbReference>
<evidence type="ECO:0000313" key="2">
    <source>
        <dbReference type="Proteomes" id="UP001642360"/>
    </source>
</evidence>
<dbReference type="EMBL" id="CAUOFW020003025">
    <property type="protein sequence ID" value="CAK9157552.1"/>
    <property type="molecule type" value="Genomic_DNA"/>
</dbReference>
<reference evidence="1 2" key="1">
    <citation type="submission" date="2024-02" db="EMBL/GenBank/DDBJ databases">
        <authorList>
            <person name="Vignale AGUSTIN F."/>
            <person name="Sosa J E."/>
            <person name="Modenutti C."/>
        </authorList>
    </citation>
    <scope>NUCLEOTIDE SEQUENCE [LARGE SCALE GENOMIC DNA]</scope>
</reference>
<evidence type="ECO:0000313" key="1">
    <source>
        <dbReference type="EMBL" id="CAK9157552.1"/>
    </source>
</evidence>
<accession>A0ABC8SK37</accession>
<evidence type="ECO:0008006" key="3">
    <source>
        <dbReference type="Google" id="ProtNLM"/>
    </source>
</evidence>